<dbReference type="Pfam" id="PF15227">
    <property type="entry name" value="zf-C3HC4_4"/>
    <property type="match status" value="1"/>
</dbReference>
<dbReference type="Gene3D" id="2.60.120.920">
    <property type="match status" value="1"/>
</dbReference>
<evidence type="ECO:0000256" key="2">
    <source>
        <dbReference type="ARBA" id="ARBA00022771"/>
    </source>
</evidence>
<keyword evidence="3" id="KW-0862">Zinc</keyword>
<dbReference type="GO" id="GO:0008270">
    <property type="term" value="F:zinc ion binding"/>
    <property type="evidence" value="ECO:0007669"/>
    <property type="project" value="UniProtKB-KW"/>
</dbReference>
<reference evidence="7" key="2">
    <citation type="submission" date="2025-09" db="UniProtKB">
        <authorList>
            <consortium name="Ensembl"/>
        </authorList>
    </citation>
    <scope>IDENTIFICATION</scope>
</reference>
<accession>A0A674ISH5</accession>
<dbReference type="PRINTS" id="PR01407">
    <property type="entry name" value="BUTYPHLNCDUF"/>
</dbReference>
<dbReference type="Pfam" id="PF00622">
    <property type="entry name" value="SPRY"/>
    <property type="match status" value="1"/>
</dbReference>
<feature type="domain" description="RING-type" evidence="5">
    <location>
        <begin position="16"/>
        <end position="57"/>
    </location>
</feature>
<dbReference type="PROSITE" id="PS50089">
    <property type="entry name" value="ZF_RING_2"/>
    <property type="match status" value="1"/>
</dbReference>
<reference evidence="7" key="1">
    <citation type="submission" date="2025-08" db="UniProtKB">
        <authorList>
            <consortium name="Ensembl"/>
        </authorList>
    </citation>
    <scope>IDENTIFICATION</scope>
</reference>
<dbReference type="PROSITE" id="PS00518">
    <property type="entry name" value="ZF_RING_1"/>
    <property type="match status" value="1"/>
</dbReference>
<dbReference type="AlphaFoldDB" id="A0A674ISH5"/>
<dbReference type="InterPro" id="IPR003877">
    <property type="entry name" value="SPRY_dom"/>
</dbReference>
<dbReference type="FunFam" id="2.60.120.920:FF:000004">
    <property type="entry name" value="Butyrophilin subfamily 1 member A1"/>
    <property type="match status" value="1"/>
</dbReference>
<keyword evidence="1" id="KW-0479">Metal-binding</keyword>
<dbReference type="InterPro" id="IPR013083">
    <property type="entry name" value="Znf_RING/FYVE/PHD"/>
</dbReference>
<evidence type="ECO:0000256" key="4">
    <source>
        <dbReference type="PROSITE-ProRule" id="PRU00175"/>
    </source>
</evidence>
<dbReference type="InterPro" id="IPR013320">
    <property type="entry name" value="ConA-like_dom_sf"/>
</dbReference>
<dbReference type="CDD" id="cd16594">
    <property type="entry name" value="RING-HC_TRIM7-like_C-IV"/>
    <property type="match status" value="1"/>
</dbReference>
<evidence type="ECO:0000256" key="3">
    <source>
        <dbReference type="ARBA" id="ARBA00022833"/>
    </source>
</evidence>
<keyword evidence="2 4" id="KW-0863">Zinc-finger</keyword>
<dbReference type="InParanoid" id="A0A674ISH5"/>
<proteinExistence type="predicted"/>
<dbReference type="SUPFAM" id="SSF57850">
    <property type="entry name" value="RING/U-box"/>
    <property type="match status" value="1"/>
</dbReference>
<evidence type="ECO:0000313" key="7">
    <source>
        <dbReference type="Ensembl" id="ENSTMTP00000010662.1"/>
    </source>
</evidence>
<sequence length="303" mass="33957">MATVNPAKMLLDELTCSVCTDYFKDPVSLDCGHNFCQACITQYWEGLRTNFCCPECRTTFSQRSFKPNRHLRNIVEASRTLTLEPTKEPEVGTVCEKHKRILDVFSNVTLDPDTAHPELVLSAGWRSVRRGHTRKALPNNPERFDTELCVLGSEGFTLGRHYWEVELEVEVEGRGHWSVGVARESVSRKGRISFNPERGIWAVLGCEDQCVAFTAPEQRFRLSLSRAPRRVGVYLDYEAGQVALFDAGSGDPIFTFPPASFAGERIRPFFRVGLWGPGCQLTLSTQSTPPPIRTDRAEGGVTL</sequence>
<keyword evidence="8" id="KW-1185">Reference proteome</keyword>
<dbReference type="Ensembl" id="ENSTMTT00000011020.1">
    <property type="protein sequence ID" value="ENSTMTP00000010662.1"/>
    <property type="gene ID" value="ENSTMTG00000007760.1"/>
</dbReference>
<dbReference type="Gene3D" id="3.30.40.10">
    <property type="entry name" value="Zinc/RING finger domain, C3HC4 (zinc finger)"/>
    <property type="match status" value="1"/>
</dbReference>
<protein>
    <submittedName>
        <fullName evidence="7">Uncharacterized protein</fullName>
    </submittedName>
</protein>
<dbReference type="SMART" id="SM00184">
    <property type="entry name" value="RING"/>
    <property type="match status" value="1"/>
</dbReference>
<dbReference type="PANTHER" id="PTHR24103">
    <property type="entry name" value="E3 UBIQUITIN-PROTEIN LIGASE TRIM"/>
    <property type="match status" value="1"/>
</dbReference>
<dbReference type="Proteomes" id="UP000472274">
    <property type="component" value="Unplaced"/>
</dbReference>
<dbReference type="InterPro" id="IPR043136">
    <property type="entry name" value="B30.2/SPRY_sf"/>
</dbReference>
<dbReference type="GeneTree" id="ENSGT01030000234669"/>
<feature type="domain" description="B30.2/SPRY" evidence="6">
    <location>
        <begin position="88"/>
        <end position="288"/>
    </location>
</feature>
<dbReference type="SMART" id="SM00589">
    <property type="entry name" value="PRY"/>
    <property type="match status" value="1"/>
</dbReference>
<dbReference type="InterPro" id="IPR006574">
    <property type="entry name" value="PRY"/>
</dbReference>
<dbReference type="InterPro" id="IPR017907">
    <property type="entry name" value="Znf_RING_CS"/>
</dbReference>
<dbReference type="InterPro" id="IPR003879">
    <property type="entry name" value="Butyrophylin_SPRY"/>
</dbReference>
<dbReference type="PROSITE" id="PS50188">
    <property type="entry name" value="B302_SPRY"/>
    <property type="match status" value="1"/>
</dbReference>
<dbReference type="InterPro" id="IPR001870">
    <property type="entry name" value="B30.2/SPRY"/>
</dbReference>
<dbReference type="CDD" id="cd12888">
    <property type="entry name" value="SPRY_PRY_TRIM7_like"/>
    <property type="match status" value="1"/>
</dbReference>
<evidence type="ECO:0000313" key="8">
    <source>
        <dbReference type="Proteomes" id="UP000472274"/>
    </source>
</evidence>
<name>A0A674ISH5_9SAUR</name>
<dbReference type="SUPFAM" id="SSF49899">
    <property type="entry name" value="Concanavalin A-like lectins/glucanases"/>
    <property type="match status" value="1"/>
</dbReference>
<evidence type="ECO:0000259" key="6">
    <source>
        <dbReference type="PROSITE" id="PS50188"/>
    </source>
</evidence>
<dbReference type="InterPro" id="IPR001841">
    <property type="entry name" value="Znf_RING"/>
</dbReference>
<evidence type="ECO:0000256" key="1">
    <source>
        <dbReference type="ARBA" id="ARBA00022723"/>
    </source>
</evidence>
<evidence type="ECO:0000259" key="5">
    <source>
        <dbReference type="PROSITE" id="PS50089"/>
    </source>
</evidence>
<dbReference type="Pfam" id="PF13765">
    <property type="entry name" value="PRY"/>
    <property type="match status" value="1"/>
</dbReference>
<dbReference type="InterPro" id="IPR050143">
    <property type="entry name" value="TRIM/RBCC"/>
</dbReference>
<organism evidence="7 8">
    <name type="scientific">Terrapene triunguis</name>
    <name type="common">Three-toed box turtle</name>
    <dbReference type="NCBI Taxonomy" id="2587831"/>
    <lineage>
        <taxon>Eukaryota</taxon>
        <taxon>Metazoa</taxon>
        <taxon>Chordata</taxon>
        <taxon>Craniata</taxon>
        <taxon>Vertebrata</taxon>
        <taxon>Euteleostomi</taxon>
        <taxon>Archelosauria</taxon>
        <taxon>Testudinata</taxon>
        <taxon>Testudines</taxon>
        <taxon>Cryptodira</taxon>
        <taxon>Durocryptodira</taxon>
        <taxon>Testudinoidea</taxon>
        <taxon>Emydidae</taxon>
        <taxon>Terrapene</taxon>
    </lineage>
</organism>
<dbReference type="SMART" id="SM00449">
    <property type="entry name" value="SPRY"/>
    <property type="match status" value="1"/>
</dbReference>